<organism evidence="1 2">
    <name type="scientific">Eumeta variegata</name>
    <name type="common">Bagworm moth</name>
    <name type="synonym">Eumeta japonica</name>
    <dbReference type="NCBI Taxonomy" id="151549"/>
    <lineage>
        <taxon>Eukaryota</taxon>
        <taxon>Metazoa</taxon>
        <taxon>Ecdysozoa</taxon>
        <taxon>Arthropoda</taxon>
        <taxon>Hexapoda</taxon>
        <taxon>Insecta</taxon>
        <taxon>Pterygota</taxon>
        <taxon>Neoptera</taxon>
        <taxon>Endopterygota</taxon>
        <taxon>Lepidoptera</taxon>
        <taxon>Glossata</taxon>
        <taxon>Ditrysia</taxon>
        <taxon>Tineoidea</taxon>
        <taxon>Psychidae</taxon>
        <taxon>Oiketicinae</taxon>
        <taxon>Eumeta</taxon>
    </lineage>
</organism>
<accession>A0A4C1SXJ4</accession>
<protein>
    <submittedName>
        <fullName evidence="1">Uncharacterized protein</fullName>
    </submittedName>
</protein>
<comment type="caution">
    <text evidence="1">The sequence shown here is derived from an EMBL/GenBank/DDBJ whole genome shotgun (WGS) entry which is preliminary data.</text>
</comment>
<name>A0A4C1SXJ4_EUMVA</name>
<dbReference type="EMBL" id="BGZK01000020">
    <property type="protein sequence ID" value="GBP05990.1"/>
    <property type="molecule type" value="Genomic_DNA"/>
</dbReference>
<evidence type="ECO:0000313" key="2">
    <source>
        <dbReference type="Proteomes" id="UP000299102"/>
    </source>
</evidence>
<proteinExistence type="predicted"/>
<evidence type="ECO:0000313" key="1">
    <source>
        <dbReference type="EMBL" id="GBP05990.1"/>
    </source>
</evidence>
<dbReference type="Proteomes" id="UP000299102">
    <property type="component" value="Unassembled WGS sequence"/>
</dbReference>
<keyword evidence="2" id="KW-1185">Reference proteome</keyword>
<reference evidence="1 2" key="1">
    <citation type="journal article" date="2019" name="Commun. Biol.">
        <title>The bagworm genome reveals a unique fibroin gene that provides high tensile strength.</title>
        <authorList>
            <person name="Kono N."/>
            <person name="Nakamura H."/>
            <person name="Ohtoshi R."/>
            <person name="Tomita M."/>
            <person name="Numata K."/>
            <person name="Arakawa K."/>
        </authorList>
    </citation>
    <scope>NUCLEOTIDE SEQUENCE [LARGE SCALE GENOMIC DNA]</scope>
</reference>
<sequence length="142" mass="15961">MTLEILVSNSKKSYENCHCWGDVHYHGSGSVLWSLTVVHYRRLAGVDRQYSRKMHAFLDGVRTRSLMRQRMGSWCARDSRRRACGLRPGVGPPPPCRAADPVLVSAAAAYCPPNLPASSGGQAVRRPITESCEYRQRRRPHL</sequence>
<gene>
    <name evidence="1" type="ORF">EVAR_3249_1</name>
</gene>
<dbReference type="AlphaFoldDB" id="A0A4C1SXJ4"/>